<accession>A0A3Q8ERJ0</accession>
<feature type="region of interest" description="Disordered" evidence="1">
    <location>
        <begin position="659"/>
        <end position="681"/>
    </location>
</feature>
<gene>
    <name evidence="2" type="primary">CP</name>
</gene>
<dbReference type="Proteomes" id="UP000680218">
    <property type="component" value="Genome"/>
</dbReference>
<proteinExistence type="predicted"/>
<reference evidence="2" key="1">
    <citation type="journal article" date="2018" name="PLoS ONE">
        <title>A novel chrysovirus from a clinical isolate of Aspergillus thermomutatus affects sporulation.</title>
        <authorList>
            <person name="Ejmal M.A."/>
            <person name="Holland D.J."/>
            <person name="MacDiarmid R.M."/>
            <person name="Pearson M.N."/>
        </authorList>
    </citation>
    <scope>NUCLEOTIDE SEQUENCE</scope>
    <source>
        <strain evidence="2">NZCV1</strain>
    </source>
</reference>
<dbReference type="RefSeq" id="YP_010088025.1">
    <property type="nucleotide sequence ID" value="NC_055605.1"/>
</dbReference>
<evidence type="ECO:0000256" key="1">
    <source>
        <dbReference type="SAM" id="MobiDB-lite"/>
    </source>
</evidence>
<evidence type="ECO:0000313" key="3">
    <source>
        <dbReference type="Proteomes" id="UP000680218"/>
    </source>
</evidence>
<evidence type="ECO:0000313" key="2">
    <source>
        <dbReference type="EMBL" id="AWC67508.1"/>
    </source>
</evidence>
<organism evidence="2 3">
    <name type="scientific">Betachrysovirus aspergilli</name>
    <dbReference type="NCBI Taxonomy" id="2164061"/>
    <lineage>
        <taxon>Viruses</taxon>
        <taxon>Riboviria</taxon>
        <taxon>Orthornavirae</taxon>
        <taxon>Duplornaviricota</taxon>
        <taxon>Chrymotiviricetes</taxon>
        <taxon>Ghabrivirales</taxon>
        <taxon>Alphatotivirineae</taxon>
        <taxon>Chrysoviridae</taxon>
        <taxon>Betachrysovirus</taxon>
    </lineage>
</organism>
<protein>
    <submittedName>
        <fullName evidence="2">Capsid protein</fullName>
    </submittedName>
</protein>
<name>A0A3Q8ERJ0_9VIRU</name>
<dbReference type="EMBL" id="MF045842">
    <property type="protein sequence ID" value="AWC67508.1"/>
    <property type="molecule type" value="Genomic_RNA"/>
</dbReference>
<keyword evidence="3" id="KW-1185">Reference proteome</keyword>
<sequence>MRVGRHAGWHANYYKTPFVFLQQPPAFSENYSNTGISSARFWNHFANHHLSLAMGDATAVLARALEVQSGLGQPSQLRIPGPSVRNASPRAIDFHEARVPLSAAQALLSPGDWMLFQHLGPEDGDSVDVHYYVEREGADLSSPNLRRTTVRYPGPVANGNTVIAYRGEQVSLNPQRPDEAKRALFDYASGNHFSVSPGLGGESLHWQVATEHRRLEALFTTMWLIHLDVVSGGAPVVAINPPDMRQGLVGVRDPADECEASKHLPGVKLHVNSCNATQRAMIVAACNPGAITGLGRRAGRYQWARVAVTLYGGTLPAYQQVALGNADATARAIVGLAERFGAMSEASAGLNTALVMYGVEYAGTRLALSCGTPALHEDTHRRALGGSGLLQMRELAGGALTALALFLGRAYTQSAAMALRGAVRSTGSRDVPGSELYLRTNQEGLMRDAGNYLEAEWKATRPNYMHHATYTLVNTKRLWQQTGIVHCLIAGVVAAGSVADEVTQPLRLGPLHNAQVTDIPAYGADRVKEMVSWLTLSSLLEDAGETLNGNMDTMGRQLSGAQRLHPDTRAYAGTTARFVLAGLGAPVLLRTAPDYSMEFEPSRQACEKDGDIGASGPMQVTQTLIERAEPAKESDWVEALLEQRGPLASTIMRRGKAPAYRRAPDGGGAEPVTVSTAAPDAGPSLTRASGLGWGPQPTSGEGMLCGARAIHQSLVSVAAADGEQAPLFDEVHRALINALTPEQQELATAAGVATGDSNFTVDQLTAGLSHLGEYRLGVIHLGERDNPVRLYGGGTGEIILIAHDGHGHWSGVGPNTTSPLRYNNT</sequence>
<dbReference type="GeneID" id="65246871"/>
<dbReference type="KEGG" id="vg:65246871"/>